<evidence type="ECO:0000313" key="2">
    <source>
        <dbReference type="Proteomes" id="UP000287857"/>
    </source>
</evidence>
<dbReference type="AlphaFoldDB" id="A0A429ZTF4"/>
<sequence>MGARIVTYAKLMELEILTNQHNTVECKDDSCEKCLEIKKIRRQFGFEGNKLRKYRKTVYKLIDEKGREREYRNKWNICQKLKITSKEFDRMLKYRESRNGYVIYREYVY</sequence>
<dbReference type="RefSeq" id="WP_125984688.1">
    <property type="nucleotide sequence ID" value="NZ_NGJS01000020.1"/>
</dbReference>
<keyword evidence="2" id="KW-1185">Reference proteome</keyword>
<dbReference type="Proteomes" id="UP000287857">
    <property type="component" value="Unassembled WGS sequence"/>
</dbReference>
<organism evidence="1 2">
    <name type="scientific">Vagococcus vulneris</name>
    <dbReference type="NCBI Taxonomy" id="1977869"/>
    <lineage>
        <taxon>Bacteria</taxon>
        <taxon>Bacillati</taxon>
        <taxon>Bacillota</taxon>
        <taxon>Bacilli</taxon>
        <taxon>Lactobacillales</taxon>
        <taxon>Enterococcaceae</taxon>
        <taxon>Vagococcus</taxon>
    </lineage>
</organism>
<comment type="caution">
    <text evidence="1">The sequence shown here is derived from an EMBL/GenBank/DDBJ whole genome shotgun (WGS) entry which is preliminary data.</text>
</comment>
<evidence type="ECO:0000313" key="1">
    <source>
        <dbReference type="EMBL" id="RST96966.1"/>
    </source>
</evidence>
<name>A0A429ZTF4_9ENTE</name>
<protein>
    <submittedName>
        <fullName evidence="1">Uncharacterized protein</fullName>
    </submittedName>
</protein>
<proteinExistence type="predicted"/>
<gene>
    <name evidence="1" type="ORF">CBF37_10440</name>
</gene>
<accession>A0A429ZTF4</accession>
<reference evidence="1 2" key="1">
    <citation type="submission" date="2017-05" db="EMBL/GenBank/DDBJ databases">
        <title>Vagococcus spp. assemblies.</title>
        <authorList>
            <person name="Gulvik C.A."/>
        </authorList>
    </citation>
    <scope>NUCLEOTIDE SEQUENCE [LARGE SCALE GENOMIC DNA]</scope>
    <source>
        <strain evidence="1 2">SS1995</strain>
    </source>
</reference>
<dbReference type="EMBL" id="NGJS01000020">
    <property type="protein sequence ID" value="RST96966.1"/>
    <property type="molecule type" value="Genomic_DNA"/>
</dbReference>